<protein>
    <recommendedName>
        <fullName evidence="1">Orc1-like AAA ATPase domain-containing protein</fullName>
    </recommendedName>
</protein>
<sequence length="378" mass="40898">MANPFTPTFGTSPALLVGRTPVIEEFGYALDAGPGAPGRALLLSGQRGVGKTALLNELEDEARRHGWVVISETALPGLVERISTDHLPRLLAEQDPRGKTRHRLSGITAPARLGGVSFDPEERHKRTPSIRSQLTELTDLLEQHHTGVVLTIDELSTDTLADLQLIAATVQHLFRENRAVAVIMAGLPQSVEALLDASGITFLRRALHHPLGAVSRDDVREGLTVPVEGAGRSWTGQALDTAVESTRGYPYMLQLVGFHAFRIADGTGERVIGEKAVGRAVERAIRDVSNLVHRPTISSLTAVEVAFLQAMAEDDGPSAMRDIAERMGKTPVYVAQYRRRLLDKHIIAAPAHGLVMLAMPGMREHLRAGPGGGSVHFW</sequence>
<dbReference type="STRING" id="1121362.A605_06975"/>
<evidence type="ECO:0000313" key="2">
    <source>
        <dbReference type="EMBL" id="AGF72397.1"/>
    </source>
</evidence>
<proteinExistence type="predicted"/>
<evidence type="ECO:0000259" key="1">
    <source>
        <dbReference type="Pfam" id="PF13191"/>
    </source>
</evidence>
<dbReference type="Pfam" id="PF13191">
    <property type="entry name" value="AAA_16"/>
    <property type="match status" value="1"/>
</dbReference>
<dbReference type="SUPFAM" id="SSF52540">
    <property type="entry name" value="P-loop containing nucleoside triphosphate hydrolases"/>
    <property type="match status" value="1"/>
</dbReference>
<dbReference type="PANTHER" id="PTHR34301">
    <property type="entry name" value="DNA-BINDING PROTEIN-RELATED"/>
    <property type="match status" value="1"/>
</dbReference>
<gene>
    <name evidence="2" type="ORF">A605_06975</name>
</gene>
<dbReference type="AlphaFoldDB" id="M1NSF3"/>
<dbReference type="KEGG" id="chn:A605_06975"/>
<dbReference type="HOGENOM" id="CLU_058580_1_0_11"/>
<keyword evidence="3" id="KW-1185">Reference proteome</keyword>
<dbReference type="InterPro" id="IPR041664">
    <property type="entry name" value="AAA_16"/>
</dbReference>
<organism evidence="2 3">
    <name type="scientific">Corynebacterium halotolerans YIM 70093 = DSM 44683</name>
    <dbReference type="NCBI Taxonomy" id="1121362"/>
    <lineage>
        <taxon>Bacteria</taxon>
        <taxon>Bacillati</taxon>
        <taxon>Actinomycetota</taxon>
        <taxon>Actinomycetes</taxon>
        <taxon>Mycobacteriales</taxon>
        <taxon>Corynebacteriaceae</taxon>
        <taxon>Corynebacterium</taxon>
    </lineage>
</organism>
<feature type="domain" description="Orc1-like AAA ATPase" evidence="1">
    <location>
        <begin position="16"/>
        <end position="175"/>
    </location>
</feature>
<dbReference type="Gene3D" id="3.40.50.300">
    <property type="entry name" value="P-loop containing nucleotide triphosphate hydrolases"/>
    <property type="match status" value="1"/>
</dbReference>
<reference evidence="2 3" key="1">
    <citation type="journal article" date="2012" name="Stand. Genomic Sci.">
        <title>Genome sequence of the halotolerant bacterium Corynebacterium halotolerans type strain YIM 70093(T) (= DSM 44683(T)).</title>
        <authorList>
            <person name="Ruckert C."/>
            <person name="Albersmeier A."/>
            <person name="Al-Dilaimi A."/>
            <person name="Niehaus K."/>
            <person name="Szczepanowski R."/>
            <person name="Kalinowski J."/>
        </authorList>
    </citation>
    <scope>NUCLEOTIDE SEQUENCE [LARGE SCALE GENOMIC DNA]</scope>
    <source>
        <strain evidence="2">YIM 70093</strain>
    </source>
</reference>
<dbReference type="InterPro" id="IPR027417">
    <property type="entry name" value="P-loop_NTPase"/>
</dbReference>
<dbReference type="RefSeq" id="WP_015400816.1">
    <property type="nucleotide sequence ID" value="NC_020302.1"/>
</dbReference>
<dbReference type="eggNOG" id="COG1672">
    <property type="taxonomic scope" value="Bacteria"/>
</dbReference>
<dbReference type="PATRIC" id="fig|1121362.3.peg.1409"/>
<dbReference type="Proteomes" id="UP000011723">
    <property type="component" value="Chromosome"/>
</dbReference>
<accession>M1NSF3</accession>
<name>M1NSF3_9CORY</name>
<dbReference type="EMBL" id="CP003697">
    <property type="protein sequence ID" value="AGF72397.1"/>
    <property type="molecule type" value="Genomic_DNA"/>
</dbReference>
<dbReference type="PANTHER" id="PTHR34301:SF8">
    <property type="entry name" value="ATPASE DOMAIN-CONTAINING PROTEIN"/>
    <property type="match status" value="1"/>
</dbReference>
<evidence type="ECO:0000313" key="3">
    <source>
        <dbReference type="Proteomes" id="UP000011723"/>
    </source>
</evidence>
<dbReference type="OrthoDB" id="2020141at2"/>